<keyword evidence="2" id="KW-0963">Cytoplasm</keyword>
<gene>
    <name evidence="6" type="ORF">LE190_01895</name>
</gene>
<keyword evidence="7" id="KW-1185">Reference proteome</keyword>
<evidence type="ECO:0000256" key="4">
    <source>
        <dbReference type="ARBA" id="ARBA00023186"/>
    </source>
</evidence>
<keyword evidence="3" id="KW-1005">Bacterial flagellum biogenesis</keyword>
<dbReference type="EMBL" id="JAHYBX010000001">
    <property type="protein sequence ID" value="MCA1854681.1"/>
    <property type="molecule type" value="Genomic_DNA"/>
</dbReference>
<keyword evidence="6" id="KW-0966">Cell projection</keyword>
<reference evidence="6 7" key="1">
    <citation type="submission" date="2021-07" db="EMBL/GenBank/DDBJ databases">
        <title>Characterization of Violacein-producing bacteria and related species.</title>
        <authorList>
            <person name="Wilson H.S."/>
            <person name="De Leon M.E."/>
        </authorList>
    </citation>
    <scope>NUCLEOTIDE SEQUENCE [LARGE SCALE GENOMIC DNA]</scope>
    <source>
        <strain evidence="6 7">HSC-2F05</strain>
    </source>
</reference>
<evidence type="ECO:0000256" key="1">
    <source>
        <dbReference type="ARBA" id="ARBA00004514"/>
    </source>
</evidence>
<dbReference type="Proteomes" id="UP001198602">
    <property type="component" value="Unassembled WGS sequence"/>
</dbReference>
<sequence>MLSPDQILLHYQAMGELSTRMLAAAQADDWDGVAELERECAAHVQTLRDKDPGVEWSGPHRARKAELIRQILADDRVIRDLAAPWMAKLSALISSSRVQSRLTSAYGGV</sequence>
<proteinExistence type="predicted"/>
<name>A0ABS7Y4U6_9BURK</name>
<dbReference type="Gene3D" id="1.20.58.380">
    <property type="entry name" value="Flagellar protein flit"/>
    <property type="match status" value="1"/>
</dbReference>
<evidence type="ECO:0000313" key="7">
    <source>
        <dbReference type="Proteomes" id="UP001198602"/>
    </source>
</evidence>
<dbReference type="RefSeq" id="WP_225237130.1">
    <property type="nucleotide sequence ID" value="NZ_JAHYBX010000001.1"/>
</dbReference>
<keyword evidence="6" id="KW-0282">Flagellum</keyword>
<keyword evidence="6" id="KW-0969">Cilium</keyword>
<evidence type="ECO:0000313" key="6">
    <source>
        <dbReference type="EMBL" id="MCA1854681.1"/>
    </source>
</evidence>
<dbReference type="Pfam" id="PF05400">
    <property type="entry name" value="FliT"/>
    <property type="match status" value="1"/>
</dbReference>
<keyword evidence="4" id="KW-0143">Chaperone</keyword>
<dbReference type="InterPro" id="IPR008622">
    <property type="entry name" value="FliT"/>
</dbReference>
<evidence type="ECO:0000256" key="2">
    <source>
        <dbReference type="ARBA" id="ARBA00022490"/>
    </source>
</evidence>
<evidence type="ECO:0000256" key="3">
    <source>
        <dbReference type="ARBA" id="ARBA00022795"/>
    </source>
</evidence>
<comment type="caution">
    <text evidence="6">The sequence shown here is derived from an EMBL/GenBank/DDBJ whole genome shotgun (WGS) entry which is preliminary data.</text>
</comment>
<accession>A0ABS7Y4U6</accession>
<comment type="subcellular location">
    <subcellularLocation>
        <location evidence="1">Cytoplasm</location>
        <location evidence="1">Cytosol</location>
    </subcellularLocation>
</comment>
<protein>
    <recommendedName>
        <fullName evidence="5">Flagellar protein FliT</fullName>
    </recommendedName>
</protein>
<organism evidence="6 7">
    <name type="scientific">Massilia hydrophila</name>
    <dbReference type="NCBI Taxonomy" id="3044279"/>
    <lineage>
        <taxon>Bacteria</taxon>
        <taxon>Pseudomonadati</taxon>
        <taxon>Pseudomonadota</taxon>
        <taxon>Betaproteobacteria</taxon>
        <taxon>Burkholderiales</taxon>
        <taxon>Oxalobacteraceae</taxon>
        <taxon>Telluria group</taxon>
        <taxon>Massilia</taxon>
    </lineage>
</organism>
<evidence type="ECO:0000256" key="5">
    <source>
        <dbReference type="ARBA" id="ARBA00093797"/>
    </source>
</evidence>